<evidence type="ECO:0000259" key="1">
    <source>
        <dbReference type="Pfam" id="PF07992"/>
    </source>
</evidence>
<dbReference type="Proteomes" id="UP000813427">
    <property type="component" value="Unassembled WGS sequence"/>
</dbReference>
<dbReference type="Gene3D" id="3.50.50.100">
    <property type="match status" value="1"/>
</dbReference>
<dbReference type="PANTHER" id="PTHR43735">
    <property type="entry name" value="APOPTOSIS-INDUCING FACTOR 1"/>
    <property type="match status" value="1"/>
</dbReference>
<accession>A0A8K0S0P9</accession>
<dbReference type="InterPro" id="IPR036188">
    <property type="entry name" value="FAD/NAD-bd_sf"/>
</dbReference>
<dbReference type="PRINTS" id="PR00368">
    <property type="entry name" value="FADPNR"/>
</dbReference>
<dbReference type="PANTHER" id="PTHR43735:SF5">
    <property type="entry name" value="FAD_NAD(P)-BINDING DOMAIN-CONTAINING PROTEIN"/>
    <property type="match status" value="1"/>
</dbReference>
<dbReference type="EMBL" id="JAGPXF010000004">
    <property type="protein sequence ID" value="KAH7245521.1"/>
    <property type="molecule type" value="Genomic_DNA"/>
</dbReference>
<feature type="domain" description="FAD/NAD(P)-binding" evidence="1">
    <location>
        <begin position="45"/>
        <end position="338"/>
    </location>
</feature>
<protein>
    <recommendedName>
        <fullName evidence="1">FAD/NAD(P)-binding domain-containing protein</fullName>
    </recommendedName>
</protein>
<dbReference type="AlphaFoldDB" id="A0A8K0S0P9"/>
<keyword evidence="3" id="KW-1185">Reference proteome</keyword>
<gene>
    <name evidence="2" type="ORF">BKA59DRAFT_527227</name>
</gene>
<evidence type="ECO:0000313" key="3">
    <source>
        <dbReference type="Proteomes" id="UP000813427"/>
    </source>
</evidence>
<dbReference type="SUPFAM" id="SSF51905">
    <property type="entry name" value="FAD/NAD(P)-binding domain"/>
    <property type="match status" value="1"/>
</dbReference>
<proteinExistence type="predicted"/>
<dbReference type="GO" id="GO:0004174">
    <property type="term" value="F:electron-transferring-flavoprotein dehydrogenase activity"/>
    <property type="evidence" value="ECO:0007669"/>
    <property type="project" value="TreeGrafter"/>
</dbReference>
<sequence>MGLQQIGIYLDFVQLIASFLARLVVQKAQSIIHKFSYRPSSDPLNVVVVGGSFAGCLAAQRLAHTLPTGYRVILVEKHSHFHYTFSFPRNAVFSEREQHAFIAYDGLAAGAPDGIFRQICDEVTEVREKTITTRGGVSLGYDYLMVATGASQPPPARLRAFTKDDSIVELQELQQRIGKSSRIAVVGGGAVGVELATDMKDRYPDKHVTLIHSRKQLLPRFGPKLHEHVFAKLGEQGIEVLLGEKPTLPDDAGQIVRETNLKFTNGETKTFDLVIPCTGFRPHSNLLAAYSPKSIASSGEIKVKQTLQVDSLPSTRQNVFAVGDVAQSGGPKQARAAMIQVEVAVQNILSLIKDKSAKEVYVPQYFENTLQLTLGTKSGVMYLQKGDYEWMKEMNKTDADLNVGKMRWQLNAKSA</sequence>
<comment type="caution">
    <text evidence="2">The sequence shown here is derived from an EMBL/GenBank/DDBJ whole genome shotgun (WGS) entry which is preliminary data.</text>
</comment>
<organism evidence="2 3">
    <name type="scientific">Fusarium tricinctum</name>
    <dbReference type="NCBI Taxonomy" id="61284"/>
    <lineage>
        <taxon>Eukaryota</taxon>
        <taxon>Fungi</taxon>
        <taxon>Dikarya</taxon>
        <taxon>Ascomycota</taxon>
        <taxon>Pezizomycotina</taxon>
        <taxon>Sordariomycetes</taxon>
        <taxon>Hypocreomycetidae</taxon>
        <taxon>Hypocreales</taxon>
        <taxon>Nectriaceae</taxon>
        <taxon>Fusarium</taxon>
        <taxon>Fusarium tricinctum species complex</taxon>
    </lineage>
</organism>
<reference evidence="2" key="1">
    <citation type="journal article" date="2021" name="Nat. Commun.">
        <title>Genetic determinants of endophytism in the Arabidopsis root mycobiome.</title>
        <authorList>
            <person name="Mesny F."/>
            <person name="Miyauchi S."/>
            <person name="Thiergart T."/>
            <person name="Pickel B."/>
            <person name="Atanasova L."/>
            <person name="Karlsson M."/>
            <person name="Huettel B."/>
            <person name="Barry K.W."/>
            <person name="Haridas S."/>
            <person name="Chen C."/>
            <person name="Bauer D."/>
            <person name="Andreopoulos W."/>
            <person name="Pangilinan J."/>
            <person name="LaButti K."/>
            <person name="Riley R."/>
            <person name="Lipzen A."/>
            <person name="Clum A."/>
            <person name="Drula E."/>
            <person name="Henrissat B."/>
            <person name="Kohler A."/>
            <person name="Grigoriev I.V."/>
            <person name="Martin F.M."/>
            <person name="Hacquard S."/>
        </authorList>
    </citation>
    <scope>NUCLEOTIDE SEQUENCE</scope>
    <source>
        <strain evidence="2">MPI-SDFR-AT-0068</strain>
    </source>
</reference>
<dbReference type="GO" id="GO:0005737">
    <property type="term" value="C:cytoplasm"/>
    <property type="evidence" value="ECO:0007669"/>
    <property type="project" value="TreeGrafter"/>
</dbReference>
<dbReference type="InterPro" id="IPR023753">
    <property type="entry name" value="FAD/NAD-binding_dom"/>
</dbReference>
<dbReference type="OrthoDB" id="202203at2759"/>
<dbReference type="Pfam" id="PF07992">
    <property type="entry name" value="Pyr_redox_2"/>
    <property type="match status" value="1"/>
</dbReference>
<name>A0A8K0S0P9_9HYPO</name>
<evidence type="ECO:0000313" key="2">
    <source>
        <dbReference type="EMBL" id="KAH7245521.1"/>
    </source>
</evidence>
<dbReference type="PRINTS" id="PR00469">
    <property type="entry name" value="PNDRDTASEII"/>
</dbReference>
<dbReference type="GO" id="GO:0050660">
    <property type="term" value="F:flavin adenine dinucleotide binding"/>
    <property type="evidence" value="ECO:0007669"/>
    <property type="project" value="TreeGrafter"/>
</dbReference>